<dbReference type="EMBL" id="LM993666">
    <property type="protein sequence ID" value="VTZ80286.1"/>
    <property type="molecule type" value="Genomic_DNA"/>
</dbReference>
<reference evidence="4" key="3">
    <citation type="submission" date="2014-05" db="EMBL/GenBank/DDBJ databases">
        <authorList>
            <person name="Aslett M.A."/>
            <person name="De Silva N."/>
        </authorList>
    </citation>
    <scope>NUCLEOTIDE SEQUENCE</scope>
    <source>
        <strain evidence="4">17X</strain>
    </source>
</reference>
<accession>A0A078KEC0</accession>
<feature type="compositionally biased region" description="Polar residues" evidence="2">
    <location>
        <begin position="1588"/>
        <end position="1602"/>
    </location>
</feature>
<gene>
    <name evidence="4" type="ORF">PY17X_1249000</name>
    <name evidence="3" type="ORF">PYYM_1248200</name>
</gene>
<feature type="region of interest" description="Disordered" evidence="2">
    <location>
        <begin position="1583"/>
        <end position="1603"/>
    </location>
</feature>
<proteinExistence type="predicted"/>
<dbReference type="OMA" id="YVEYKII"/>
<feature type="region of interest" description="Disordered" evidence="2">
    <location>
        <begin position="946"/>
        <end position="1003"/>
    </location>
</feature>
<organism evidence="3 6">
    <name type="scientific">Plasmodium yoelii</name>
    <dbReference type="NCBI Taxonomy" id="5861"/>
    <lineage>
        <taxon>Eukaryota</taxon>
        <taxon>Sar</taxon>
        <taxon>Alveolata</taxon>
        <taxon>Apicomplexa</taxon>
        <taxon>Aconoidasida</taxon>
        <taxon>Haemosporida</taxon>
        <taxon>Plasmodiidae</taxon>
        <taxon>Plasmodium</taxon>
        <taxon>Plasmodium (Vinckeia)</taxon>
    </lineage>
</organism>
<reference evidence="5 6" key="1">
    <citation type="journal article" date="2014" name="BMC Biol.">
        <title>A comprehensive evaluation of rodent malaria parasite genomes and gene expression.</title>
        <authorList>
            <person name="Otto T.D."/>
            <person name="Bohme U."/>
            <person name="Jackson A.P."/>
            <person name="Hunt M."/>
            <person name="Franke-Fayard B."/>
            <person name="Hoeijmakers W.A."/>
            <person name="Religa A.A."/>
            <person name="Robertson L."/>
            <person name="Sanders M."/>
            <person name="Ogun S.A."/>
            <person name="Cunningham D."/>
            <person name="Erhart A."/>
            <person name="Billker O."/>
            <person name="Khan S.M."/>
            <person name="Stunnenberg H.G."/>
            <person name="Langhorne J."/>
            <person name="Holder A.A."/>
            <person name="Waters A.P."/>
            <person name="Newbold C.I."/>
            <person name="Pain A."/>
            <person name="Berriman M."/>
            <person name="Janse C.J."/>
        </authorList>
    </citation>
    <scope>NUCLEOTIDE SEQUENCE [LARGE SCALE GENOMIC DNA]</scope>
    <source>
        <strain evidence="4 5">17X</strain>
        <strain evidence="3 6">YM</strain>
    </source>
</reference>
<dbReference type="EMBL" id="LK934640">
    <property type="protein sequence ID" value="CDU19649.1"/>
    <property type="molecule type" value="Genomic_DNA"/>
</dbReference>
<dbReference type="VEuPathDB" id="PlasmoDB:PYYM_1248200"/>
<dbReference type="KEGG" id="pyo:PY17X_1249000"/>
<feature type="compositionally biased region" description="Low complexity" evidence="2">
    <location>
        <begin position="958"/>
        <end position="1001"/>
    </location>
</feature>
<evidence type="ECO:0000313" key="5">
    <source>
        <dbReference type="Proteomes" id="UP000072874"/>
    </source>
</evidence>
<dbReference type="InterPro" id="IPR035969">
    <property type="entry name" value="Rab-GAP_TBC_sf"/>
</dbReference>
<reference evidence="4" key="4">
    <citation type="submission" date="2019-05" db="EMBL/GenBank/DDBJ databases">
        <authorList>
            <consortium name="Pathogen Informatics"/>
        </authorList>
    </citation>
    <scope>NUCLEOTIDE SEQUENCE</scope>
    <source>
        <strain evidence="4">17X</strain>
    </source>
</reference>
<evidence type="ECO:0000313" key="3">
    <source>
        <dbReference type="EMBL" id="CDU19649.1"/>
    </source>
</evidence>
<dbReference type="Proteomes" id="UP000072904">
    <property type="component" value="Chromosome 12"/>
</dbReference>
<name>A0A078KEC0_PLAYE</name>
<keyword evidence="1" id="KW-0175">Coiled coil</keyword>
<dbReference type="VEuPathDB" id="PlasmoDB:PY07113"/>
<evidence type="ECO:0000256" key="2">
    <source>
        <dbReference type="SAM" id="MobiDB-lite"/>
    </source>
</evidence>
<dbReference type="SUPFAM" id="SSF47923">
    <property type="entry name" value="Ypt/Rab-GAP domain of gyp1p"/>
    <property type="match status" value="1"/>
</dbReference>
<feature type="region of interest" description="Disordered" evidence="2">
    <location>
        <begin position="2346"/>
        <end position="2404"/>
    </location>
</feature>
<dbReference type="RefSeq" id="XP_730927.2">
    <property type="nucleotide sequence ID" value="XM_725834.2"/>
</dbReference>
<protein>
    <submittedName>
        <fullName evidence="3">Uncharacterized protein</fullName>
    </submittedName>
</protein>
<evidence type="ECO:0000313" key="6">
    <source>
        <dbReference type="Proteomes" id="UP000072904"/>
    </source>
</evidence>
<feature type="region of interest" description="Disordered" evidence="2">
    <location>
        <begin position="1633"/>
        <end position="1657"/>
    </location>
</feature>
<dbReference type="VEuPathDB" id="PlasmoDB:PY07378"/>
<dbReference type="OrthoDB" id="378254at2759"/>
<feature type="compositionally biased region" description="Basic and acidic residues" evidence="2">
    <location>
        <begin position="1641"/>
        <end position="1651"/>
    </location>
</feature>
<evidence type="ECO:0000256" key="1">
    <source>
        <dbReference type="SAM" id="Coils"/>
    </source>
</evidence>
<evidence type="ECO:0000313" key="4">
    <source>
        <dbReference type="EMBL" id="VTZ80286.1"/>
    </source>
</evidence>
<dbReference type="VEuPathDB" id="PlasmoDB:Py17XNL_001205337"/>
<dbReference type="VEuPathDB" id="PlasmoDB:PY17X_1249000"/>
<feature type="coiled-coil region" evidence="1">
    <location>
        <begin position="1881"/>
        <end position="1940"/>
    </location>
</feature>
<dbReference type="Proteomes" id="UP000072874">
    <property type="component" value="Chromosome 12"/>
</dbReference>
<sequence>MDTHRRISNTNQNTENKYPYFHKNYEYNFFPNKYDFDGDLFSPNASFLCDSTDYHNNKSNNMQQKTAETLNNEKKYNNSILNINKITFKENTSFAINNKTEKNIVNINNYNDKFSKVNFMHKLKRNVHNPKNREHDVNVLKQNLNPDYYGATNAPQNENDTVNYRNNIPINYKIFNKLYNTTDDAIYGDNNNHLGMSQNFQIDNKYIHTTRMHKNDKNTLLKNRILFYDNSNFYYKSYINKMSKIKGKFNSNLPENIQMQLKRNDTNKGIDNLNNKFEYTLNIKNKLPLSFKYSNSSDSFKNFIHNISNSNDYIRNSYSQNEKEKHTPQLSFEKNHTYKENYEINHKNELSSKKNKETSHFNISSYINKYLYPRQDYKEKQQNIVLNRKKNNVLNKTRKKNLKDNLIYLSINPKEEKNIYNIHDLKKFNGNIKNISTKNNNLGYKHYKLRNSYDIKQTRNMVIKKGNSKIKYYNEDIDQKNTKLKIYENLEIFENEFLNKNSPKECANTTLVDKSTLFIQNNKKTKYNESNYEHAKKTDHQKDTQNINQENDKVQITHLEAFNEANNIKENNEIKSDNRKHVINIPINFNLKRNFKGYKNYIETKQKKNKRNNNNSNVLLNKNNRKSLHMDNLKKNNLINFNKSEINDKKEFKNSPLINKLFNEQNLHIENVFNFNDSFKSNDVKEIHYSYNINENNKETIVNEQINTIHENLMNQEQVLHTNDLNHVNHNNNGDNINTSFEVNKNLYSNASNLSLHDKIIFKNYCNFSEDHQQLEELKPKDSNNKIESNIENTMHKQINDTFNETDYYIKNQNNNNCNDHEILNITPECNYKAKEKQISNIIQTDFQDIDEKNDTNYSHDNSSNKINDEMIKEKKCNHENKTDPYYLSDNWEYFKNVFSSNLYNKNAHDLSSNEVKPNEKDSVIENSLTNLFSLDDDTASKKKSITEYNGNDENSENSENNKNNENSENNENNKNNENSENNKNNENSENSENSENNANNTTDTTTVLINKLEDELNPETSYNDEQNEYITNIFNIFDNIKSDHEMEEMNNTKHEIIMNEVNNHHSEGSYLNNISTQKNENKVSNETQNRNVTNDLLLTDNTMLITKKNNKEQDEMKTSEIFHAKSSNYSNENFNSDIEKNELIIFQECYENKHKYHKDSETDINIQIQINENTNDNKEENKNIYLTKEIEIKPQTNINHAKNNNNILEIQYNTEEQKDITPKNIKDTDNEENGVKDTDKEYFPYYTENKNENTKREPIENIIKSESEDFTSIVYNKSDEIQNKDKKNIQICNYTSNEHKIFGDETFFTQETIFNDMDIIENAIEENNFTKSIDNIMKISNSNNLKYNEQILLTNKNLKSSEEENKPKRESNNLVENIYLEENNQLKENHEYDNTLKYSIPENIQIIKRPKDDIEKEMFHKIYDSKENNKNNFHKRVDKHNAYTNNEIINEFSYLYIKINKYNLFNSLNITDDRLNYINSLYNSFDYFNKTMKTENIKTNDSFIYNNNNDTNEHENLELYQKLFEKKIIKIFDFSLQENHLINNKEFDTVDTQYEDDYINGNCNKDIDNIYNFFDKMTNENTHNDTKNTNSIKSNTLNNKPINHILDKPDSDIFNAEQSKVKEYQNTVLTDSSENCNNMKNKDNNNKQDEGSDDDNEDILYEDIKRNIWLKNEDFNKTVEKKNAMKYIQIESVKCIILFCNLYKIKYFQGMHDMIISLFYLNLHPHEIFCVFEKILHYYAPYLYLQNQDYYIHTIKNEYKETNHNELDLSIQISNYNGKLFRLLCQFFFPYVSFFFDTSISDNWPDFFFVNLNFSKFNNVYFLLFKWMKLIEIKDGQNGVNCDFILYLLSFFKYKLKLIKSKIYEKEIPEKNASNNFKKCEEINDKIQTSNKNIKQKEGEHYHKYIGENNIKEEETTQYDEIEQKLSDIKNEISNQQKFEQIENNKNEYKDITNYEKQRNTDTNYPNYENLENKKPKKENIRKNKLSIYCTSMFSSFFEFNSSFDDNFEDNYNIHIEEIIKDIKNIKKNIPISIINFIQNYNSMYQKKELLLKPEENYQEKWKLPNDISKSINENICLNVKISDLFHFHNNSRYYEFIFIRLIGEKIILSKLNSITPNNIVIDNFIEFKGVYEFLNYKQKLKHTFKNKNKLLYIIIQNNKENDVNFINYNFNELTKKSNPNKETNYSNDKNINKRHYLNKVFLKRNNKDNPNINENINNNATDKIAFHNFFTTLKKNNFKYVTILQENSDFITINNDKKHKNTQKLIDNQENTNEDALLKKNGFIFQMLKKVKNKIYKNVTIDDDLNKYTNSKIMNTQDNNTNYVLKDYNFKIFSERRIRKITNYKNKKNIRYPKNDIRKKKSDKIKKSKTQDEGNNENYPMNKNEEKDSLKNKFPKNVSRPLKKYNEGNYAKLGNDLKEIYNLKNNNSDLNVKKKNMKLINISPNVKNNIMVKKTNKPKLYVDDNELNNILYYNLRKEKTENIQKKYILPVSKKKEAYLTKNELDNTISHANPKTDMPDQYKKKYISKEKSCDIKTNNIIKENNDNIIGKNEKEILNTEKQKTFFETQESFFNDLLLDKVKHNKEYY</sequence>
<feature type="compositionally biased region" description="Basic residues" evidence="2">
    <location>
        <begin position="2346"/>
        <end position="2370"/>
    </location>
</feature>
<reference evidence="3" key="2">
    <citation type="submission" date="2014-05" db="EMBL/GenBank/DDBJ databases">
        <authorList>
            <person name="Aslett A.Martin."/>
            <person name="De Silva Nishadi"/>
        </authorList>
    </citation>
    <scope>NUCLEOTIDE SEQUENCE</scope>
    <source>
        <strain evidence="3">YM</strain>
    </source>
</reference>
<dbReference type="GeneID" id="3830153"/>